<evidence type="ECO:0000256" key="1">
    <source>
        <dbReference type="SAM" id="SignalP"/>
    </source>
</evidence>
<name>A0ABN1JXC9_9FLAO</name>
<keyword evidence="1" id="KW-0732">Signal</keyword>
<protein>
    <submittedName>
        <fullName evidence="2">Uncharacterized protein</fullName>
    </submittedName>
</protein>
<feature type="signal peptide" evidence="1">
    <location>
        <begin position="1"/>
        <end position="23"/>
    </location>
</feature>
<feature type="chain" id="PRO_5046453601" evidence="1">
    <location>
        <begin position="24"/>
        <end position="265"/>
    </location>
</feature>
<dbReference type="Proteomes" id="UP001500736">
    <property type="component" value="Unassembled WGS sequence"/>
</dbReference>
<comment type="caution">
    <text evidence="2">The sequence shown here is derived from an EMBL/GenBank/DDBJ whole genome shotgun (WGS) entry which is preliminary data.</text>
</comment>
<organism evidence="2 3">
    <name type="scientific">Gaetbulibacter jejuensis</name>
    <dbReference type="NCBI Taxonomy" id="584607"/>
    <lineage>
        <taxon>Bacteria</taxon>
        <taxon>Pseudomonadati</taxon>
        <taxon>Bacteroidota</taxon>
        <taxon>Flavobacteriia</taxon>
        <taxon>Flavobacteriales</taxon>
        <taxon>Flavobacteriaceae</taxon>
        <taxon>Gaetbulibacter</taxon>
    </lineage>
</organism>
<proteinExistence type="predicted"/>
<dbReference type="RefSeq" id="WP_343799123.1">
    <property type="nucleotide sequence ID" value="NZ_BAAAGF010000004.1"/>
</dbReference>
<reference evidence="3" key="1">
    <citation type="journal article" date="2019" name="Int. J. Syst. Evol. Microbiol.">
        <title>The Global Catalogue of Microorganisms (GCM) 10K type strain sequencing project: providing services to taxonomists for standard genome sequencing and annotation.</title>
        <authorList>
            <consortium name="The Broad Institute Genomics Platform"/>
            <consortium name="The Broad Institute Genome Sequencing Center for Infectious Disease"/>
            <person name="Wu L."/>
            <person name="Ma J."/>
        </authorList>
    </citation>
    <scope>NUCLEOTIDE SEQUENCE [LARGE SCALE GENOMIC DNA]</scope>
    <source>
        <strain evidence="3">JCM 15976</strain>
    </source>
</reference>
<evidence type="ECO:0000313" key="3">
    <source>
        <dbReference type="Proteomes" id="UP001500736"/>
    </source>
</evidence>
<gene>
    <name evidence="2" type="ORF">GCM10009431_27190</name>
</gene>
<dbReference type="EMBL" id="BAAAGF010000004">
    <property type="protein sequence ID" value="GAA0748528.1"/>
    <property type="molecule type" value="Genomic_DNA"/>
</dbReference>
<keyword evidence="3" id="KW-1185">Reference proteome</keyword>
<evidence type="ECO:0000313" key="2">
    <source>
        <dbReference type="EMBL" id="GAA0748528.1"/>
    </source>
</evidence>
<sequence>MSLKKIVLIFAAFFSLPSSFSQTKIYLDENLGLIDKATYNKKCDSFLFNCQTIKNDSMTGYLVFENYKFGKLNTKDYQQVLGVLKRDSEILELDDKTLIITYRDNLLNHLHYRQMHPNHQITKDNYHIKAKEYISDQKKCIEKATSNNRVRLYFYRSFAGYFYDTETFNWKQISQLLNKLFFYNNQDSMLILKPNGHYFYFTEINQKFILELLDTNDWTPYIEALENAKTKNTKTPKGFLKNLRINSLNSSKKNNKYKCYFYGNI</sequence>
<accession>A0ABN1JXC9</accession>